<comment type="caution">
    <text evidence="1">The sequence shown here is derived from an EMBL/GenBank/DDBJ whole genome shotgun (WGS) entry which is preliminary data.</text>
</comment>
<accession>A0ACC2SKF8</accession>
<protein>
    <submittedName>
        <fullName evidence="1">Uncharacterized protein</fullName>
    </submittedName>
</protein>
<name>A0ACC2SKF8_9FUNG</name>
<evidence type="ECO:0000313" key="2">
    <source>
        <dbReference type="Proteomes" id="UP001165960"/>
    </source>
</evidence>
<dbReference type="EMBL" id="QTSX02004992">
    <property type="protein sequence ID" value="KAJ9062750.1"/>
    <property type="molecule type" value="Genomic_DNA"/>
</dbReference>
<proteinExistence type="predicted"/>
<dbReference type="Proteomes" id="UP001165960">
    <property type="component" value="Unassembled WGS sequence"/>
</dbReference>
<evidence type="ECO:0000313" key="1">
    <source>
        <dbReference type="EMBL" id="KAJ9062750.1"/>
    </source>
</evidence>
<keyword evidence="2" id="KW-1185">Reference proteome</keyword>
<organism evidence="1 2">
    <name type="scientific">Entomophthora muscae</name>
    <dbReference type="NCBI Taxonomy" id="34485"/>
    <lineage>
        <taxon>Eukaryota</taxon>
        <taxon>Fungi</taxon>
        <taxon>Fungi incertae sedis</taxon>
        <taxon>Zoopagomycota</taxon>
        <taxon>Entomophthoromycotina</taxon>
        <taxon>Entomophthoromycetes</taxon>
        <taxon>Entomophthorales</taxon>
        <taxon>Entomophthoraceae</taxon>
        <taxon>Entomophthora</taxon>
    </lineage>
</organism>
<reference evidence="1" key="1">
    <citation type="submission" date="2022-04" db="EMBL/GenBank/DDBJ databases">
        <title>Genome of the entomopathogenic fungus Entomophthora muscae.</title>
        <authorList>
            <person name="Elya C."/>
            <person name="Lovett B.R."/>
            <person name="Lee E."/>
            <person name="Macias A.M."/>
            <person name="Hajek A.E."/>
            <person name="De Bivort B.L."/>
            <person name="Kasson M.T."/>
            <person name="De Fine Licht H.H."/>
            <person name="Stajich J.E."/>
        </authorList>
    </citation>
    <scope>NUCLEOTIDE SEQUENCE</scope>
    <source>
        <strain evidence="1">Berkeley</strain>
    </source>
</reference>
<gene>
    <name evidence="1" type="ORF">DSO57_1007409</name>
</gene>
<sequence length="214" mass="23646">MILPVLKFVMFPLAPLIILLWTTAPDLWLPFSTSSCLVGNNPSSFLHLPGELLVLGEKIVKSLTCDNLEFSVEDYAVPAPALEVVLASPVLSLDKENPALLLAPVGLPPAPTCTPWLITGLVLMGLNAYFPQLSPVFSLWSPLQAAIPVLHWAASWWFILPGWEPNLVSLDPLSHTKSSSPPLRKIYIWIFMHTNGHYTAFRACYTSSFVFTHL</sequence>